<feature type="transmembrane region" description="Helical" evidence="1">
    <location>
        <begin position="974"/>
        <end position="991"/>
    </location>
</feature>
<feature type="transmembrane region" description="Helical" evidence="1">
    <location>
        <begin position="1237"/>
        <end position="1259"/>
    </location>
</feature>
<protein>
    <recommendedName>
        <fullName evidence="4">Integral membrane protein</fullName>
    </recommendedName>
</protein>
<feature type="transmembrane region" description="Helical" evidence="1">
    <location>
        <begin position="1634"/>
        <end position="1655"/>
    </location>
</feature>
<feature type="transmembrane region" description="Helical" evidence="1">
    <location>
        <begin position="644"/>
        <end position="660"/>
    </location>
</feature>
<feature type="transmembrane region" description="Helical" evidence="1">
    <location>
        <begin position="210"/>
        <end position="232"/>
    </location>
</feature>
<feature type="transmembrane region" description="Helical" evidence="1">
    <location>
        <begin position="1164"/>
        <end position="1181"/>
    </location>
</feature>
<keyword evidence="3" id="KW-1185">Reference proteome</keyword>
<feature type="transmembrane region" description="Helical" evidence="1">
    <location>
        <begin position="1305"/>
        <end position="1328"/>
    </location>
</feature>
<feature type="transmembrane region" description="Helical" evidence="1">
    <location>
        <begin position="786"/>
        <end position="809"/>
    </location>
</feature>
<feature type="transmembrane region" description="Helical" evidence="1">
    <location>
        <begin position="1428"/>
        <end position="1445"/>
    </location>
</feature>
<feature type="transmembrane region" description="Helical" evidence="1">
    <location>
        <begin position="1399"/>
        <end position="1416"/>
    </location>
</feature>
<feature type="transmembrane region" description="Helical" evidence="1">
    <location>
        <begin position="1527"/>
        <end position="1545"/>
    </location>
</feature>
<feature type="transmembrane region" description="Helical" evidence="1">
    <location>
        <begin position="290"/>
        <end position="313"/>
    </location>
</feature>
<feature type="transmembrane region" description="Helical" evidence="1">
    <location>
        <begin position="1349"/>
        <end position="1366"/>
    </location>
</feature>
<feature type="transmembrane region" description="Helical" evidence="1">
    <location>
        <begin position="734"/>
        <end position="754"/>
    </location>
</feature>
<feature type="transmembrane region" description="Helical" evidence="1">
    <location>
        <begin position="878"/>
        <end position="895"/>
    </location>
</feature>
<reference evidence="2 3" key="1">
    <citation type="submission" date="2022-11" db="EMBL/GenBank/DDBJ databases">
        <title>Minimal conservation of predation-associated metabolite biosynthetic gene clusters underscores biosynthetic potential of Myxococcota including descriptions for ten novel species: Archangium lansinium sp. nov., Myxococcus landrumus sp. nov., Nannocystis bai.</title>
        <authorList>
            <person name="Ahearne A."/>
            <person name="Stevens C."/>
            <person name="Phillips K."/>
        </authorList>
    </citation>
    <scope>NUCLEOTIDE SEQUENCE [LARGE SCALE GENOMIC DNA]</scope>
    <source>
        <strain evidence="2 3">MIWBW</strain>
    </source>
</reference>
<sequence length="1675" mass="175536">MICLVCAELREEETRDTCPDCGAVLEPATRAHVDRLVREKLQRRIADWQATRLLDPSTASRLSESLYGAAVSAAVAVPLLEDASTLEQKADALAGKLEELEDWRPTWGQAFFQALERAAREEREAESRSHTQEEGIGLASDSGQAIFQRADTGALGGGLDAMVALDESASGAAPKLHEYVWWFLGAVLVLGGSLMGVREAWRALGGVPRQLLVTGALFAYHAAFIGLGVLLARRSASAGRVLASIGIALLPVVFVALSSLVGLAPVMGWPASAGVAALTLLTLRPTGRLLYGVSTVSLGVALLPSLLAGLPLMGMEEAPWTRTLCAFAGVAAVGASAWRARQEKAQAGLSVLTTSLYGAAALAVFTVASAPSGFEALYPGSPLFAGMTLWAMALAAVMASVGSQSSAREAHPQVAPVVETVAHALVTCGALASALAAFSVQPGVEPWVDLASALTPMGAALTFFLLEPRRRALVHPAVLALSLSSVLLGRLMMPFEPRWWMVGIAAVGAGLLGVARLLGQRTLRDWLLGWGALLSLLSLPLTSYAVTDWGSGTRWPEVAASTLVAVAAHLTGGYRWRGLHYLGGLVVVFGTFGLVGATVVDAQAWAVLSALTVVAGLYGVAGLLQEAWMRRHGKTDELLPLDDLSLGVAVLAVLLAFPRVQPGFDGEAFLPLRFIRPGDLPLPLAIGCAPTLLASVLLLLRVRRDRSRLVSVLAAWGLAHSAVQFFVHRDDGDFVGRALLLASLALGFSAIATLRGRGHEAPTPAPRGRRLIGWIRLPFAESGRTLYTDGFAAVSVVGVALTVILLSNWMQSPTETERSRAVLASALLTGGAMLAFLSRGFVTWRLRGSVGVLAAAGLFIAFTAMLNRAGRPLPPDVTALRLPLIGVGVWLLALATRRFGPWLARRLENEPHGRLYHFVPHAGVAALGVVLLVGAWNAGGPHFSRALTVVPPLMPLGAALMALLLAFSFRAPALANLGFLLGLPGAVLWAVHRTVLGHALVATQPPGGQWVRAEFQQAAQASYWLASEAWLAAGETVSQLWYRAFMGIAAAGLAYAGAGLVLGPVGKASSVLQRLLFAESDILAFGPRLLQALHRWSGIAAWLVFMAAFLQPGLEAAVLTFGAGLLLLAVRARPQGRVVPGLGLLLVIHALAHREPTVGTWPGPVLALAGLGAVALSPWLARRRGLDEGQARARAQLGAIFYALNAAMYALASGGRTHSEVAVPYLLLSAVEGLGGAWTQSVALPLTTALGAATLFIGATQWKGALSRLGAGWATTLAGLAALTGLLVALVASATGAWEKPTYEALLTLHGPALALCAAGVAALAHAANRQLRQRREDLARGLAWGRDLWLISTGGLLALAAAWMSTPDERALPLAGSAIALAVAVSLHCAWRELTGRHVYFVQVAVVGVYALVRALYARDLRPEHDALFALVLGFALVGVTVLARRAGIAPVEQATRRFAALLPVGMALVLPGEATQEAALLAGGSGLLYAALGAVERSRLFGSLAATACNAALLIGALSQDMEGLEIYLAPLGLLLLMLGQLFTSSLPRAARNAVRILGGLLLYVPAAAKLTLQIGQAADGTYAFVFGAACLLGVAAGMVLHIRAYLALGTLFLTLDVAATLVHAGLRDHRIGFVVMTLTGLSIVGGRVFATLRRQELDRWLRGVRVALKGWD</sequence>
<feature type="transmembrane region" description="Helical" evidence="1">
    <location>
        <begin position="526"/>
        <end position="546"/>
    </location>
</feature>
<feature type="transmembrane region" description="Helical" evidence="1">
    <location>
        <begin position="473"/>
        <end position="493"/>
    </location>
</feature>
<feature type="transmembrane region" description="Helical" evidence="1">
    <location>
        <begin position="1193"/>
        <end position="1212"/>
    </location>
</feature>
<feature type="transmembrane region" description="Helical" evidence="1">
    <location>
        <begin position="558"/>
        <end position="574"/>
    </location>
</feature>
<dbReference type="Proteomes" id="UP001207654">
    <property type="component" value="Unassembled WGS sequence"/>
</dbReference>
<accession>A0ABT4AGS4</accession>
<dbReference type="RefSeq" id="WP_267539170.1">
    <property type="nucleotide sequence ID" value="NZ_JAPNKA010000001.1"/>
</dbReference>
<feature type="transmembrane region" description="Helical" evidence="1">
    <location>
        <begin position="414"/>
        <end position="440"/>
    </location>
</feature>
<feature type="transmembrane region" description="Helical" evidence="1">
    <location>
        <begin position="1136"/>
        <end position="1152"/>
    </location>
</feature>
<feature type="transmembrane region" description="Helical" evidence="1">
    <location>
        <begin position="1608"/>
        <end position="1628"/>
    </location>
</feature>
<evidence type="ECO:0000256" key="1">
    <source>
        <dbReference type="SAM" id="Phobius"/>
    </source>
</evidence>
<keyword evidence="1" id="KW-0812">Transmembrane</keyword>
<proteinExistence type="predicted"/>
<feature type="transmembrane region" description="Helical" evidence="1">
    <location>
        <begin position="915"/>
        <end position="936"/>
    </location>
</feature>
<feature type="transmembrane region" description="Helical" evidence="1">
    <location>
        <begin position="1099"/>
        <end position="1129"/>
    </location>
</feature>
<feature type="transmembrane region" description="Helical" evidence="1">
    <location>
        <begin position="1502"/>
        <end position="1521"/>
    </location>
</feature>
<feature type="transmembrane region" description="Helical" evidence="1">
    <location>
        <begin position="1584"/>
        <end position="1603"/>
    </location>
</feature>
<feature type="transmembrane region" description="Helical" evidence="1">
    <location>
        <begin position="680"/>
        <end position="702"/>
    </location>
</feature>
<keyword evidence="1" id="KW-0472">Membrane</keyword>
<feature type="transmembrane region" description="Helical" evidence="1">
    <location>
        <begin position="350"/>
        <end position="371"/>
    </location>
</feature>
<feature type="transmembrane region" description="Helical" evidence="1">
    <location>
        <begin position="948"/>
        <end position="967"/>
    </location>
</feature>
<feature type="transmembrane region" description="Helical" evidence="1">
    <location>
        <begin position="266"/>
        <end position="283"/>
    </location>
</feature>
<feature type="transmembrane region" description="Helical" evidence="1">
    <location>
        <begin position="1271"/>
        <end position="1293"/>
    </location>
</feature>
<feature type="transmembrane region" description="Helical" evidence="1">
    <location>
        <begin position="499"/>
        <end position="519"/>
    </location>
</feature>
<feature type="transmembrane region" description="Helical" evidence="1">
    <location>
        <begin position="1075"/>
        <end position="1093"/>
    </location>
</feature>
<name>A0ABT4AGS4_9BACT</name>
<feature type="transmembrane region" description="Helical" evidence="1">
    <location>
        <begin position="581"/>
        <end position="599"/>
    </location>
</feature>
<feature type="transmembrane region" description="Helical" evidence="1">
    <location>
        <begin position="709"/>
        <end position="728"/>
    </location>
</feature>
<comment type="caution">
    <text evidence="2">The sequence shown here is derived from an EMBL/GenBank/DDBJ whole genome shotgun (WGS) entry which is preliminary data.</text>
</comment>
<feature type="transmembrane region" description="Helical" evidence="1">
    <location>
        <begin position="179"/>
        <end position="198"/>
    </location>
</feature>
<gene>
    <name evidence="2" type="ORF">OV287_39295</name>
</gene>
<feature type="transmembrane region" description="Helical" evidence="1">
    <location>
        <begin position="319"/>
        <end position="338"/>
    </location>
</feature>
<feature type="transmembrane region" description="Helical" evidence="1">
    <location>
        <begin position="383"/>
        <end position="402"/>
    </location>
</feature>
<feature type="transmembrane region" description="Helical" evidence="1">
    <location>
        <begin position="849"/>
        <end position="866"/>
    </location>
</feature>
<evidence type="ECO:0000313" key="2">
    <source>
        <dbReference type="EMBL" id="MCY1080511.1"/>
    </source>
</evidence>
<organism evidence="2 3">
    <name type="scientific">Archangium lansingense</name>
    <dbReference type="NCBI Taxonomy" id="2995310"/>
    <lineage>
        <taxon>Bacteria</taxon>
        <taxon>Pseudomonadati</taxon>
        <taxon>Myxococcota</taxon>
        <taxon>Myxococcia</taxon>
        <taxon>Myxococcales</taxon>
        <taxon>Cystobacterineae</taxon>
        <taxon>Archangiaceae</taxon>
        <taxon>Archangium</taxon>
    </lineage>
</organism>
<feature type="transmembrane region" description="Helical" evidence="1">
    <location>
        <begin position="821"/>
        <end position="842"/>
    </location>
</feature>
<feature type="transmembrane region" description="Helical" evidence="1">
    <location>
        <begin position="1557"/>
        <end position="1578"/>
    </location>
</feature>
<dbReference type="EMBL" id="JAPNKA010000001">
    <property type="protein sequence ID" value="MCY1080511.1"/>
    <property type="molecule type" value="Genomic_DNA"/>
</dbReference>
<feature type="transmembrane region" description="Helical" evidence="1">
    <location>
        <begin position="605"/>
        <end position="624"/>
    </location>
</feature>
<feature type="transmembrane region" description="Helical" evidence="1">
    <location>
        <begin position="1372"/>
        <end position="1392"/>
    </location>
</feature>
<feature type="transmembrane region" description="Helical" evidence="1">
    <location>
        <begin position="1040"/>
        <end position="1063"/>
    </location>
</feature>
<evidence type="ECO:0000313" key="3">
    <source>
        <dbReference type="Proteomes" id="UP001207654"/>
    </source>
</evidence>
<keyword evidence="1" id="KW-1133">Transmembrane helix</keyword>
<evidence type="ECO:0008006" key="4">
    <source>
        <dbReference type="Google" id="ProtNLM"/>
    </source>
</evidence>
<feature type="transmembrane region" description="Helical" evidence="1">
    <location>
        <begin position="241"/>
        <end position="260"/>
    </location>
</feature>
<feature type="transmembrane region" description="Helical" evidence="1">
    <location>
        <begin position="446"/>
        <end position="466"/>
    </location>
</feature>